<dbReference type="Proteomes" id="UP000004324">
    <property type="component" value="Unassembled WGS sequence"/>
</dbReference>
<protein>
    <submittedName>
        <fullName evidence="3">Heavy metal transport/detoxification protein</fullName>
    </submittedName>
</protein>
<evidence type="ECO:0000259" key="2">
    <source>
        <dbReference type="PROSITE" id="PS50846"/>
    </source>
</evidence>
<evidence type="ECO:0000256" key="1">
    <source>
        <dbReference type="SAM" id="Phobius"/>
    </source>
</evidence>
<organism evidence="3 4">
    <name type="scientific">Pelosinus fermentans B4</name>
    <dbReference type="NCBI Taxonomy" id="1149862"/>
    <lineage>
        <taxon>Bacteria</taxon>
        <taxon>Bacillati</taxon>
        <taxon>Bacillota</taxon>
        <taxon>Negativicutes</taxon>
        <taxon>Selenomonadales</taxon>
        <taxon>Sporomusaceae</taxon>
        <taxon>Pelosinus</taxon>
    </lineage>
</organism>
<dbReference type="Pfam" id="PF13386">
    <property type="entry name" value="DsbD_2"/>
    <property type="match status" value="1"/>
</dbReference>
<feature type="domain" description="HMA" evidence="2">
    <location>
        <begin position="1"/>
        <end position="58"/>
    </location>
</feature>
<name>I8RBA8_9FIRM</name>
<dbReference type="InterPro" id="IPR008972">
    <property type="entry name" value="Cupredoxin"/>
</dbReference>
<feature type="transmembrane region" description="Helical" evidence="1">
    <location>
        <begin position="282"/>
        <end position="307"/>
    </location>
</feature>
<feature type="transmembrane region" description="Helical" evidence="1">
    <location>
        <begin position="69"/>
        <end position="87"/>
    </location>
</feature>
<gene>
    <name evidence="3" type="ORF">FB4_0804</name>
</gene>
<accession>I8RBA8</accession>
<reference evidence="3 4" key="1">
    <citation type="journal article" date="2012" name="J. Bacteriol.">
        <title>Draft Genome Sequences for Two Metal-Reducing Pelosinus fermentans Strains Isolated from a Cr(VI)-Contaminated Site and for Type Strain R7.</title>
        <authorList>
            <person name="Brown S.D."/>
            <person name="Podar M."/>
            <person name="Klingeman D.M."/>
            <person name="Johnson C.M."/>
            <person name="Yang Z.K."/>
            <person name="Utturkar S.M."/>
            <person name="Land M.L."/>
            <person name="Mosher J.J."/>
            <person name="Hurt R.A.Jr."/>
            <person name="Phelps T.J."/>
            <person name="Palumbo A.V."/>
            <person name="Arkin A.P."/>
            <person name="Hazen T.C."/>
            <person name="Elias D.A."/>
        </authorList>
    </citation>
    <scope>NUCLEOTIDE SEQUENCE [LARGE SCALE GENOMIC DNA]</scope>
    <source>
        <strain evidence="3 4">B4</strain>
    </source>
</reference>
<dbReference type="PROSITE" id="PS50846">
    <property type="entry name" value="HMA_2"/>
    <property type="match status" value="1"/>
</dbReference>
<keyword evidence="1" id="KW-1133">Transmembrane helix</keyword>
<dbReference type="Gene3D" id="3.30.70.100">
    <property type="match status" value="1"/>
</dbReference>
<evidence type="ECO:0000313" key="3">
    <source>
        <dbReference type="EMBL" id="EIW16293.1"/>
    </source>
</evidence>
<dbReference type="EMBL" id="AKVJ01000066">
    <property type="protein sequence ID" value="EIW16293.1"/>
    <property type="molecule type" value="Genomic_DNA"/>
</dbReference>
<keyword evidence="1" id="KW-0472">Membrane</keyword>
<keyword evidence="1" id="KW-0812">Transmembrane</keyword>
<proteinExistence type="predicted"/>
<keyword evidence="4" id="KW-1185">Reference proteome</keyword>
<feature type="transmembrane region" description="Helical" evidence="1">
    <location>
        <begin position="219"/>
        <end position="240"/>
    </location>
</feature>
<dbReference type="SUPFAM" id="SSF55008">
    <property type="entry name" value="HMA, heavy metal-associated domain"/>
    <property type="match status" value="1"/>
</dbReference>
<sequence length="585" mass="63168">MYCITCENRIEKAVTKVAGVIKVKASYEENKVYVEYDSLLTSQAVINEAILSAGYFVGKKQASNPIKPILGISLIFLAILLLGQNVSEFDMSSKLKGEVTYFVLFIIGIFTSFHCIGMCGGIMLSQILSSSTNHKAQSFLPSLHYNMGRVLGYTALGGIVGALGSVLSLSIGFMAGISIFAGIFMMIMGLNMAGLNLFRSYLRIPLPAFSIMPKAKTPFAVGILNGLMPCGPLQTMQLYALGTGSAILGASSMLVFSLGTVPLMLSFGSISGFFSKNSTKRILKLSGVLVIVLGMIMTNRGLAIAGFNLPLFNLPAQSRSGTSMAAKAQLENGIQTLRMSASNQGYAPNVLYVQKGVPVKWIITGEQINSCNNEVIVPSLQIKKKLLPGENIIEFTPQDQDLPFSCWMGMIRGLIKVVDDVNAVDVAKDTTAIPAGSGCCSTNGSSSCCSKPPQDSIYGDDLSKVPTEKIIHRATLQNKLQTINIKGIGYEFDPLIMVLAAETTAKMTIDLTKFDDPEGTWDIVDYQEKKIIASFEGKKGIVEVTFNPPSLGTFGVYKNRQATSIIEVVEELEKTNIEKIRAKFL</sequence>
<dbReference type="InterPro" id="IPR006121">
    <property type="entry name" value="HMA_dom"/>
</dbReference>
<evidence type="ECO:0000313" key="4">
    <source>
        <dbReference type="Proteomes" id="UP000004324"/>
    </source>
</evidence>
<feature type="transmembrane region" description="Helical" evidence="1">
    <location>
        <begin position="99"/>
        <end position="129"/>
    </location>
</feature>
<dbReference type="Gene3D" id="2.60.40.420">
    <property type="entry name" value="Cupredoxins - blue copper proteins"/>
    <property type="match status" value="1"/>
</dbReference>
<dbReference type="PANTHER" id="PTHR42208">
    <property type="entry name" value="HEAVY METAL TRANSPORTER-RELATED"/>
    <property type="match status" value="1"/>
</dbReference>
<feature type="transmembrane region" description="Helical" evidence="1">
    <location>
        <begin position="177"/>
        <end position="198"/>
    </location>
</feature>
<dbReference type="Pfam" id="PF00403">
    <property type="entry name" value="HMA"/>
    <property type="match status" value="1"/>
</dbReference>
<dbReference type="SUPFAM" id="SSF49503">
    <property type="entry name" value="Cupredoxins"/>
    <property type="match status" value="1"/>
</dbReference>
<dbReference type="PANTHER" id="PTHR42208:SF1">
    <property type="entry name" value="HEAVY METAL TRANSPORTER"/>
    <property type="match status" value="1"/>
</dbReference>
<dbReference type="OrthoDB" id="9800141at2"/>
<feature type="transmembrane region" description="Helical" evidence="1">
    <location>
        <begin position="246"/>
        <end position="270"/>
    </location>
</feature>
<dbReference type="PATRIC" id="fig|1149862.3.peg.3806"/>
<feature type="transmembrane region" description="Helical" evidence="1">
    <location>
        <begin position="150"/>
        <end position="171"/>
    </location>
</feature>
<dbReference type="AlphaFoldDB" id="I8RBA8"/>
<dbReference type="CDD" id="cd00371">
    <property type="entry name" value="HMA"/>
    <property type="match status" value="1"/>
</dbReference>
<comment type="caution">
    <text evidence="3">The sequence shown here is derived from an EMBL/GenBank/DDBJ whole genome shotgun (WGS) entry which is preliminary data.</text>
</comment>
<dbReference type="InterPro" id="IPR039447">
    <property type="entry name" value="UreH-like_TM_dom"/>
</dbReference>
<dbReference type="InterPro" id="IPR036163">
    <property type="entry name" value="HMA_dom_sf"/>
</dbReference>
<dbReference type="GO" id="GO:0046872">
    <property type="term" value="F:metal ion binding"/>
    <property type="evidence" value="ECO:0007669"/>
    <property type="project" value="InterPro"/>
</dbReference>